<feature type="domain" description="Prolyl 4-hydroxylase peptide-substrate-binding" evidence="3">
    <location>
        <begin position="168"/>
        <end position="238"/>
    </location>
</feature>
<protein>
    <submittedName>
        <fullName evidence="6">P4Ha_N domain-containing protein</fullName>
    </submittedName>
</protein>
<dbReference type="GO" id="GO:0005783">
    <property type="term" value="C:endoplasmic reticulum"/>
    <property type="evidence" value="ECO:0007669"/>
    <property type="project" value="InterPro"/>
</dbReference>
<dbReference type="Pfam" id="PF08336">
    <property type="entry name" value="P4Ha_N"/>
    <property type="match status" value="1"/>
</dbReference>
<evidence type="ECO:0000313" key="6">
    <source>
        <dbReference type="WBParaSite" id="nOo.2.0.1.t06949-RA"/>
    </source>
</evidence>
<dbReference type="Pfam" id="PF23558">
    <property type="entry name" value="TPR_P4H"/>
    <property type="match status" value="1"/>
</dbReference>
<gene>
    <name evidence="4" type="ORF">NOO_LOCUS6949</name>
</gene>
<reference evidence="6" key="1">
    <citation type="submission" date="2016-06" db="UniProtKB">
        <authorList>
            <consortium name="WormBaseParasite"/>
        </authorList>
    </citation>
    <scope>IDENTIFICATION</scope>
</reference>
<dbReference type="AlphaFoldDB" id="A0A182EFT1"/>
<accession>A0A182EFT1</accession>
<dbReference type="GO" id="GO:0004656">
    <property type="term" value="F:procollagen-proline 4-dioxygenase activity"/>
    <property type="evidence" value="ECO:0007669"/>
    <property type="project" value="InterPro"/>
</dbReference>
<evidence type="ECO:0000256" key="1">
    <source>
        <dbReference type="SAM" id="SignalP"/>
    </source>
</evidence>
<evidence type="ECO:0000259" key="2">
    <source>
        <dbReference type="Pfam" id="PF08336"/>
    </source>
</evidence>
<dbReference type="WBParaSite" id="nOo.2.0.1.t06949-RA">
    <property type="protein sequence ID" value="nOo.2.0.1.t06949-RA"/>
    <property type="gene ID" value="nOo.2.0.1.g06949"/>
</dbReference>
<dbReference type="InterPro" id="IPR013547">
    <property type="entry name" value="P4H_N"/>
</dbReference>
<proteinExistence type="predicted"/>
<organism evidence="6">
    <name type="scientific">Onchocerca ochengi</name>
    <name type="common">Filarial nematode worm</name>
    <dbReference type="NCBI Taxonomy" id="42157"/>
    <lineage>
        <taxon>Eukaryota</taxon>
        <taxon>Metazoa</taxon>
        <taxon>Ecdysozoa</taxon>
        <taxon>Nematoda</taxon>
        <taxon>Chromadorea</taxon>
        <taxon>Rhabditida</taxon>
        <taxon>Spirurina</taxon>
        <taxon>Spiruromorpha</taxon>
        <taxon>Filarioidea</taxon>
        <taxon>Onchocercidae</taxon>
        <taxon>Onchocerca</taxon>
    </lineage>
</organism>
<evidence type="ECO:0000313" key="5">
    <source>
        <dbReference type="Proteomes" id="UP000271087"/>
    </source>
</evidence>
<dbReference type="Gene3D" id="1.25.40.10">
    <property type="entry name" value="Tetratricopeptide repeat domain"/>
    <property type="match status" value="1"/>
</dbReference>
<dbReference type="STRING" id="42157.A0A182EFT1"/>
<evidence type="ECO:0000313" key="4">
    <source>
        <dbReference type="EMBL" id="VDK84324.1"/>
    </source>
</evidence>
<reference evidence="4 5" key="2">
    <citation type="submission" date="2018-08" db="EMBL/GenBank/DDBJ databases">
        <authorList>
            <person name="Laetsch R D."/>
            <person name="Stevens L."/>
            <person name="Kumar S."/>
            <person name="Blaxter L. M."/>
        </authorList>
    </citation>
    <scope>NUCLEOTIDE SEQUENCE [LARGE SCALE GENOMIC DNA]</scope>
</reference>
<evidence type="ECO:0000259" key="3">
    <source>
        <dbReference type="Pfam" id="PF23558"/>
    </source>
</evidence>
<keyword evidence="5" id="KW-1185">Reference proteome</keyword>
<keyword evidence="1" id="KW-0732">Signal</keyword>
<feature type="signal peptide" evidence="1">
    <location>
        <begin position="1"/>
        <end position="18"/>
    </location>
</feature>
<dbReference type="InterPro" id="IPR059068">
    <property type="entry name" value="TPR_P4H"/>
</dbReference>
<dbReference type="FunFam" id="1.25.40.10:FF:000006">
    <property type="entry name" value="Prolyl 4-hydroxylase subunit alpha 2"/>
    <property type="match status" value="1"/>
</dbReference>
<name>A0A182EFT1_ONCOC</name>
<dbReference type="SUPFAM" id="SSF48452">
    <property type="entry name" value="TPR-like"/>
    <property type="match status" value="1"/>
</dbReference>
<feature type="chain" id="PRO_5043137466" evidence="1">
    <location>
        <begin position="19"/>
        <end position="251"/>
    </location>
</feature>
<feature type="domain" description="Prolyl 4-hydroxylase N-terminal" evidence="2">
    <location>
        <begin position="23"/>
        <end position="156"/>
    </location>
</feature>
<dbReference type="InterPro" id="IPR011990">
    <property type="entry name" value="TPR-like_helical_dom_sf"/>
</dbReference>
<sequence length="251" mass="29034">MIPRIIFNIFLLIAAVSAEFYTSLASLKAIIGAEREIPVMINAYTEKELRRLDYLKKFAQEVQEYNDKAIRDGEEAIRHPINVLLLIKKMITDWNKMVRIMLSNSVDDAIRNVTHQRADSRFNYPTEEDLLGAATGLLRLQDTYQMDTKDIADGKILNSQMSTIALTAEDCFGIGRAAYNKYDYYHTILWMQEARKRVEKEAIPTVNLEDILEYLAFSLYKQGNLKRALLLTEELCHMGKSFVIEFLLFFL</sequence>
<dbReference type="Proteomes" id="UP000271087">
    <property type="component" value="Unassembled WGS sequence"/>
</dbReference>
<dbReference type="EMBL" id="UYRW01002300">
    <property type="protein sequence ID" value="VDK84324.1"/>
    <property type="molecule type" value="Genomic_DNA"/>
</dbReference>
<dbReference type="OrthoDB" id="5850448at2759"/>
<dbReference type="Gene3D" id="6.10.140.1460">
    <property type="match status" value="1"/>
</dbReference>